<proteinExistence type="predicted"/>
<comment type="caution">
    <text evidence="1">The sequence shown here is derived from an EMBL/GenBank/DDBJ whole genome shotgun (WGS) entry which is preliminary data.</text>
</comment>
<name>A0AAU9LGY0_9ASTR</name>
<evidence type="ECO:0000313" key="1">
    <source>
        <dbReference type="EMBL" id="CAH1414819.1"/>
    </source>
</evidence>
<gene>
    <name evidence="1" type="ORF">LVIROSA_LOCUS2710</name>
</gene>
<evidence type="ECO:0000313" key="2">
    <source>
        <dbReference type="Proteomes" id="UP001157418"/>
    </source>
</evidence>
<keyword evidence="2" id="KW-1185">Reference proteome</keyword>
<dbReference type="Proteomes" id="UP001157418">
    <property type="component" value="Unassembled WGS sequence"/>
</dbReference>
<dbReference type="EMBL" id="CAKMRJ010000001">
    <property type="protein sequence ID" value="CAH1414819.1"/>
    <property type="molecule type" value="Genomic_DNA"/>
</dbReference>
<reference evidence="1 2" key="1">
    <citation type="submission" date="2022-01" db="EMBL/GenBank/DDBJ databases">
        <authorList>
            <person name="Xiong W."/>
            <person name="Schranz E."/>
        </authorList>
    </citation>
    <scope>NUCLEOTIDE SEQUENCE [LARGE SCALE GENOMIC DNA]</scope>
</reference>
<dbReference type="AlphaFoldDB" id="A0AAU9LGY0"/>
<sequence length="102" mass="11837">MVGEMSIDPWAKKRFQLWRITKEPPTNTPIVQYGKGNDNKITIRVVHGGNFSDFPSKSYAKTSVAYITWVNIELLDMDDFLKVWVMRLLFTDIMCPPKSIRV</sequence>
<organism evidence="1 2">
    <name type="scientific">Lactuca virosa</name>
    <dbReference type="NCBI Taxonomy" id="75947"/>
    <lineage>
        <taxon>Eukaryota</taxon>
        <taxon>Viridiplantae</taxon>
        <taxon>Streptophyta</taxon>
        <taxon>Embryophyta</taxon>
        <taxon>Tracheophyta</taxon>
        <taxon>Spermatophyta</taxon>
        <taxon>Magnoliopsida</taxon>
        <taxon>eudicotyledons</taxon>
        <taxon>Gunneridae</taxon>
        <taxon>Pentapetalae</taxon>
        <taxon>asterids</taxon>
        <taxon>campanulids</taxon>
        <taxon>Asterales</taxon>
        <taxon>Asteraceae</taxon>
        <taxon>Cichorioideae</taxon>
        <taxon>Cichorieae</taxon>
        <taxon>Lactucinae</taxon>
        <taxon>Lactuca</taxon>
    </lineage>
</organism>
<protein>
    <submittedName>
        <fullName evidence="1">Uncharacterized protein</fullName>
    </submittedName>
</protein>
<accession>A0AAU9LGY0</accession>